<organism evidence="5 6">
    <name type="scientific">Vibrio maritimus</name>
    <dbReference type="NCBI Taxonomy" id="990268"/>
    <lineage>
        <taxon>Bacteria</taxon>
        <taxon>Pseudomonadati</taxon>
        <taxon>Pseudomonadota</taxon>
        <taxon>Gammaproteobacteria</taxon>
        <taxon>Vibrionales</taxon>
        <taxon>Vibrionaceae</taxon>
        <taxon>Vibrio</taxon>
    </lineage>
</organism>
<evidence type="ECO:0000313" key="6">
    <source>
        <dbReference type="Proteomes" id="UP000029228"/>
    </source>
</evidence>
<dbReference type="AlphaFoldDB" id="A0A090SLJ2"/>
<dbReference type="InterPro" id="IPR050087">
    <property type="entry name" value="AON_synthase_class-II"/>
</dbReference>
<evidence type="ECO:0000313" key="5">
    <source>
        <dbReference type="EMBL" id="GAL20272.1"/>
    </source>
</evidence>
<dbReference type="PANTHER" id="PTHR13693:SF100">
    <property type="entry name" value="8-AMINO-7-OXONONANOATE SYNTHASE"/>
    <property type="match status" value="1"/>
</dbReference>
<dbReference type="SUPFAM" id="SSF53383">
    <property type="entry name" value="PLP-dependent transferases"/>
    <property type="match status" value="1"/>
</dbReference>
<keyword evidence="5" id="KW-0012">Acyltransferase</keyword>
<keyword evidence="2 5" id="KW-0808">Transferase</keyword>
<keyword evidence="3" id="KW-0663">Pyridoxal phosphate</keyword>
<dbReference type="PANTHER" id="PTHR13693">
    <property type="entry name" value="CLASS II AMINOTRANSFERASE/8-AMINO-7-OXONONANOATE SYNTHASE"/>
    <property type="match status" value="1"/>
</dbReference>
<evidence type="ECO:0000256" key="3">
    <source>
        <dbReference type="ARBA" id="ARBA00022898"/>
    </source>
</evidence>
<keyword evidence="6" id="KW-1185">Reference proteome</keyword>
<dbReference type="OrthoDB" id="9807157at2"/>
<dbReference type="STRING" id="990268.JCM19235_4472"/>
<dbReference type="GO" id="GO:0030170">
    <property type="term" value="F:pyridoxal phosphate binding"/>
    <property type="evidence" value="ECO:0007669"/>
    <property type="project" value="InterPro"/>
</dbReference>
<feature type="domain" description="Aminotransferase class I/classII large" evidence="4">
    <location>
        <begin position="45"/>
        <end position="377"/>
    </location>
</feature>
<name>A0A090SLJ2_9VIBR</name>
<evidence type="ECO:0000256" key="2">
    <source>
        <dbReference type="ARBA" id="ARBA00022679"/>
    </source>
</evidence>
<dbReference type="GO" id="GO:0009102">
    <property type="term" value="P:biotin biosynthetic process"/>
    <property type="evidence" value="ECO:0007669"/>
    <property type="project" value="TreeGrafter"/>
</dbReference>
<gene>
    <name evidence="5" type="ORF">JCM19235_4472</name>
</gene>
<dbReference type="EC" id="2.3.1.47" evidence="5"/>
<comment type="cofactor">
    <cofactor evidence="1">
        <name>pyridoxal 5'-phosphate</name>
        <dbReference type="ChEBI" id="CHEBI:597326"/>
    </cofactor>
</comment>
<evidence type="ECO:0000256" key="1">
    <source>
        <dbReference type="ARBA" id="ARBA00001933"/>
    </source>
</evidence>
<protein>
    <submittedName>
        <fullName evidence="5">8-amino-7-oxononanoate synthase</fullName>
        <ecNumber evidence="5">2.3.1.47</ecNumber>
    </submittedName>
</protein>
<reference evidence="5 6" key="2">
    <citation type="submission" date="2014-09" db="EMBL/GenBank/DDBJ databases">
        <authorList>
            <consortium name="NBRP consortium"/>
            <person name="Sawabe T."/>
            <person name="Meirelles P."/>
            <person name="Nakanishi M."/>
            <person name="Sayaka M."/>
            <person name="Hattori M."/>
            <person name="Ohkuma M."/>
        </authorList>
    </citation>
    <scope>NUCLEOTIDE SEQUENCE [LARGE SCALE GENOMIC DNA]</scope>
    <source>
        <strain evidence="6">JCM19235</strain>
    </source>
</reference>
<comment type="caution">
    <text evidence="5">The sequence shown here is derived from an EMBL/GenBank/DDBJ whole genome shotgun (WGS) entry which is preliminary data.</text>
</comment>
<reference evidence="5 6" key="1">
    <citation type="submission" date="2014-09" db="EMBL/GenBank/DDBJ databases">
        <title>Vibrio maritimus JCM 19235. (C45) whole genome shotgun sequence.</title>
        <authorList>
            <person name="Sawabe T."/>
            <person name="Meirelles P."/>
            <person name="Nakanishi M."/>
            <person name="Sayaka M."/>
            <person name="Hattori M."/>
            <person name="Ohkuma M."/>
        </authorList>
    </citation>
    <scope>NUCLEOTIDE SEQUENCE [LARGE SCALE GENOMIC DNA]</scope>
    <source>
        <strain evidence="6">JCM19235</strain>
    </source>
</reference>
<dbReference type="InterPro" id="IPR015422">
    <property type="entry name" value="PyrdxlP-dep_Trfase_small"/>
</dbReference>
<dbReference type="Gene3D" id="3.40.640.10">
    <property type="entry name" value="Type I PLP-dependent aspartate aminotransferase-like (Major domain)"/>
    <property type="match status" value="1"/>
</dbReference>
<evidence type="ECO:0000259" key="4">
    <source>
        <dbReference type="Pfam" id="PF00155"/>
    </source>
</evidence>
<proteinExistence type="predicted"/>
<dbReference type="InterPro" id="IPR015424">
    <property type="entry name" value="PyrdxlP-dep_Trfase"/>
</dbReference>
<dbReference type="EMBL" id="BBMR01000005">
    <property type="protein sequence ID" value="GAL20272.1"/>
    <property type="molecule type" value="Genomic_DNA"/>
</dbReference>
<dbReference type="Proteomes" id="UP000029228">
    <property type="component" value="Unassembled WGS sequence"/>
</dbReference>
<dbReference type="Pfam" id="PF00155">
    <property type="entry name" value="Aminotran_1_2"/>
    <property type="match status" value="1"/>
</dbReference>
<dbReference type="InterPro" id="IPR015421">
    <property type="entry name" value="PyrdxlP-dep_Trfase_major"/>
</dbReference>
<dbReference type="InterPro" id="IPR004839">
    <property type="entry name" value="Aminotransferase_I/II_large"/>
</dbReference>
<sequence length="384" mass="41966">MTLAFNQRIRQALDDRKQSDLFRSVQTLEGGNQPVFQNNGQRFHNFSSNDYLGLASSDELKSCYQRAVSELGVGSGASPLVTGYSNQHHSLELALTEWLGYEGALFFSSGFAANQAAVFALLKKGDLLIQDRLNHASLMEAGALCDADMKRYRHCDNDHLATLLQTDKPTMAVTESVFSMDGDIADLDTFISACQQAGALSMIDDAHGLGVIGEQGNGAIGCTAQRVDILVVTFGKAFGLNGAAILCSKEMKEYLTQFARHYVYSTAFSAAHAVTITKAIEMIQTQHWRREKLSELGAVYDEVLQSAPGYISTQTPIKPWLVGGEEQVLRLCNALKQEQIWTTAIRPPTVPKGSARLRITLSATHDIEAVEQLATSLKRHSEGC</sequence>
<dbReference type="GO" id="GO:0008710">
    <property type="term" value="F:8-amino-7-oxononanoate synthase activity"/>
    <property type="evidence" value="ECO:0007669"/>
    <property type="project" value="UniProtKB-EC"/>
</dbReference>
<accession>A0A090SLJ2</accession>
<dbReference type="Gene3D" id="3.90.1150.10">
    <property type="entry name" value="Aspartate Aminotransferase, domain 1"/>
    <property type="match status" value="1"/>
</dbReference>